<dbReference type="PANTHER" id="PTHR43235">
    <property type="entry name" value="GLUTAMINE AMIDOTRANSFERASE PB2B2.05-RELATED"/>
    <property type="match status" value="1"/>
</dbReference>
<name>A0A0Q9YI50_9GAMM</name>
<comment type="caution">
    <text evidence="1">The sequence shown here is derived from an EMBL/GenBank/DDBJ whole genome shotgun (WGS) entry which is preliminary data.</text>
</comment>
<evidence type="ECO:0000313" key="2">
    <source>
        <dbReference type="EMBL" id="MCS5712322.1"/>
    </source>
</evidence>
<sequence>MIIYITQKKLKDKHGQSLDVLENAYIQYYLANHMFAENAVFIPVTNHLQQTMRLTQTMKPDWIIFTGGNNVTPDTNSEKALVDDLCPDRDEVERYLIQYADMHHIPKLAICRGFQFLNVIYGGQLSYFLTAHGELRKHPCVFEEQEYLINSYHQHGIKVSQLSAQLKPIVLADDNVVEAYVNVSDKLSPTLGVQWHPERDAIKPDLFKMIWEKFVNESTHFSRRHG</sequence>
<dbReference type="GO" id="GO:0005829">
    <property type="term" value="C:cytosol"/>
    <property type="evidence" value="ECO:0007669"/>
    <property type="project" value="TreeGrafter"/>
</dbReference>
<reference evidence="1" key="1">
    <citation type="submission" date="2015-09" db="EMBL/GenBank/DDBJ databases">
        <title>Draft Genome Sequences of Two Novel Amoeba-resistant Intranuclear Bacteria, Candidatus Berkiella cookevillensis and Candidatus Berkiella aquae.</title>
        <authorList>
            <person name="Mehari Y.T."/>
            <person name="Arivett B.A."/>
            <person name="Farone A.L."/>
            <person name="Gunderson J.H."/>
            <person name="Farone M.B."/>
        </authorList>
    </citation>
    <scope>NUCLEOTIDE SEQUENCE [LARGE SCALE GENOMIC DNA]</scope>
    <source>
        <strain evidence="1">HT99</strain>
    </source>
</reference>
<evidence type="ECO:0000313" key="1">
    <source>
        <dbReference type="EMBL" id="KRG20310.1"/>
    </source>
</evidence>
<reference evidence="2" key="2">
    <citation type="journal article" date="2016" name="Genome Announc.">
        <title>Draft Genome Sequences of Two Novel Amoeba-Resistant Intranuclear Bacteria, 'Candidatus Berkiella cookevillensis' and 'Candidatus Berkiella aquae'.</title>
        <authorList>
            <person name="Mehari Y.T."/>
            <person name="Arivett B.A."/>
            <person name="Farone A.L."/>
            <person name="Gunderson J.H."/>
            <person name="Farone M.B."/>
        </authorList>
    </citation>
    <scope>NUCLEOTIDE SEQUENCE</scope>
    <source>
        <strain evidence="2">HT99</strain>
    </source>
</reference>
<dbReference type="Gene3D" id="3.40.50.880">
    <property type="match status" value="1"/>
</dbReference>
<dbReference type="PANTHER" id="PTHR43235:SF1">
    <property type="entry name" value="GLUTAMINE AMIDOTRANSFERASE PB2B2.05-RELATED"/>
    <property type="match status" value="1"/>
</dbReference>
<dbReference type="EC" id="3.5.1.94" evidence="1"/>
<dbReference type="InterPro" id="IPR011697">
    <property type="entry name" value="Peptidase_C26"/>
</dbReference>
<evidence type="ECO:0000313" key="3">
    <source>
        <dbReference type="Proteomes" id="UP000051497"/>
    </source>
</evidence>
<dbReference type="InterPro" id="IPR029062">
    <property type="entry name" value="Class_I_gatase-like"/>
</dbReference>
<dbReference type="STRING" id="295108.HT99x_02560"/>
<keyword evidence="1" id="KW-0378">Hydrolase</keyword>
<gene>
    <name evidence="1" type="primary">puuD_2</name>
    <name evidence="2" type="ORF">HT99x_012845</name>
    <name evidence="1" type="ORF">HT99x_02560</name>
</gene>
<dbReference type="PROSITE" id="PS51273">
    <property type="entry name" value="GATASE_TYPE_1"/>
    <property type="match status" value="1"/>
</dbReference>
<dbReference type="OrthoDB" id="9813383at2"/>
<keyword evidence="3" id="KW-1185">Reference proteome</keyword>
<protein>
    <submittedName>
        <fullName evidence="1">Gamma-glutamyl-gamma-aminobutyrate hydrolase PuuD</fullName>
        <ecNumber evidence="1">3.5.1.94</ecNumber>
    </submittedName>
    <submittedName>
        <fullName evidence="2">Gamma-glutamyl-gamma-aminobutyrate hydrolase family protein</fullName>
    </submittedName>
</protein>
<dbReference type="Proteomes" id="UP000051497">
    <property type="component" value="Unassembled WGS sequence"/>
</dbReference>
<accession>A0A0Q9YI50</accession>
<dbReference type="RefSeq" id="WP_075067165.1">
    <property type="nucleotide sequence ID" value="NZ_LKAJ02000001.1"/>
</dbReference>
<organism evidence="1">
    <name type="scientific">Candidatus Berkiella aquae</name>
    <dbReference type="NCBI Taxonomy" id="295108"/>
    <lineage>
        <taxon>Bacteria</taxon>
        <taxon>Pseudomonadati</taxon>
        <taxon>Pseudomonadota</taxon>
        <taxon>Gammaproteobacteria</taxon>
        <taxon>Candidatus Berkiellales</taxon>
        <taxon>Candidatus Berkiellaceae</taxon>
        <taxon>Candidatus Berkiella</taxon>
    </lineage>
</organism>
<dbReference type="EMBL" id="LKAJ02000001">
    <property type="protein sequence ID" value="MCS5712322.1"/>
    <property type="molecule type" value="Genomic_DNA"/>
</dbReference>
<dbReference type="GO" id="GO:0033969">
    <property type="term" value="F:gamma-glutamyl-gamma-aminobutyrate hydrolase activity"/>
    <property type="evidence" value="ECO:0007669"/>
    <property type="project" value="UniProtKB-EC"/>
</dbReference>
<dbReference type="Pfam" id="PF07722">
    <property type="entry name" value="Peptidase_C26"/>
    <property type="match status" value="2"/>
</dbReference>
<dbReference type="AlphaFoldDB" id="A0A0Q9YI50"/>
<dbReference type="EMBL" id="LKAJ01000013">
    <property type="protein sequence ID" value="KRG20310.1"/>
    <property type="molecule type" value="Genomic_DNA"/>
</dbReference>
<reference evidence="2" key="3">
    <citation type="submission" date="2021-06" db="EMBL/GenBank/DDBJ databases">
        <title>Genomic Description and Analysis of Intracellular Bacteria, Candidatus Berkiella cookevillensis and Candidatus Berkiella aquae.</title>
        <authorList>
            <person name="Kidane D.T."/>
            <person name="Mehari Y.T."/>
            <person name="Rice F.C."/>
            <person name="Arivett B.A."/>
            <person name="Farone A.L."/>
            <person name="Berk S.G."/>
            <person name="Farone M.B."/>
        </authorList>
    </citation>
    <scope>NUCLEOTIDE SEQUENCE</scope>
    <source>
        <strain evidence="2">HT99</strain>
    </source>
</reference>
<dbReference type="SUPFAM" id="SSF52317">
    <property type="entry name" value="Class I glutamine amidotransferase-like"/>
    <property type="match status" value="1"/>
</dbReference>
<dbReference type="InterPro" id="IPR044668">
    <property type="entry name" value="PuuD-like"/>
</dbReference>
<proteinExistence type="predicted"/>